<dbReference type="Proteomes" id="UP001567538">
    <property type="component" value="Unassembled WGS sequence"/>
</dbReference>
<name>A0ABD1HPN7_SALDI</name>
<dbReference type="EMBL" id="JBEAFC010000004">
    <property type="protein sequence ID" value="KAL1558400.1"/>
    <property type="molecule type" value="Genomic_DNA"/>
</dbReference>
<sequence length="79" mass="8721">MGALRFAPASLMDVVVAVGFRLPLPLPHDPPQGAARVKRPIIQGKGFHKRQYRINATFLFALQATTHITASNVTWWKAA</sequence>
<comment type="caution">
    <text evidence="1">The sequence shown here is derived from an EMBL/GenBank/DDBJ whole genome shotgun (WGS) entry which is preliminary data.</text>
</comment>
<organism evidence="1 2">
    <name type="scientific">Salvia divinorum</name>
    <name type="common">Maria pastora</name>
    <name type="synonym">Diviner's sage</name>
    <dbReference type="NCBI Taxonomy" id="28513"/>
    <lineage>
        <taxon>Eukaryota</taxon>
        <taxon>Viridiplantae</taxon>
        <taxon>Streptophyta</taxon>
        <taxon>Embryophyta</taxon>
        <taxon>Tracheophyta</taxon>
        <taxon>Spermatophyta</taxon>
        <taxon>Magnoliopsida</taxon>
        <taxon>eudicotyledons</taxon>
        <taxon>Gunneridae</taxon>
        <taxon>Pentapetalae</taxon>
        <taxon>asterids</taxon>
        <taxon>lamiids</taxon>
        <taxon>Lamiales</taxon>
        <taxon>Lamiaceae</taxon>
        <taxon>Nepetoideae</taxon>
        <taxon>Mentheae</taxon>
        <taxon>Salviinae</taxon>
        <taxon>Salvia</taxon>
        <taxon>Salvia subgen. Calosphace</taxon>
    </lineage>
</organism>
<keyword evidence="2" id="KW-1185">Reference proteome</keyword>
<dbReference type="AlphaFoldDB" id="A0ABD1HPN7"/>
<protein>
    <submittedName>
        <fullName evidence="1">Uncharacterized protein</fullName>
    </submittedName>
</protein>
<proteinExistence type="predicted"/>
<accession>A0ABD1HPN7</accession>
<reference evidence="1 2" key="1">
    <citation type="submission" date="2024-06" db="EMBL/GenBank/DDBJ databases">
        <title>A chromosome level genome sequence of Diviner's sage (Salvia divinorum).</title>
        <authorList>
            <person name="Ford S.A."/>
            <person name="Ro D.-K."/>
            <person name="Ness R.W."/>
            <person name="Phillips M.A."/>
        </authorList>
    </citation>
    <scope>NUCLEOTIDE SEQUENCE [LARGE SCALE GENOMIC DNA]</scope>
    <source>
        <strain evidence="1">SAF-2024a</strain>
        <tissue evidence="1">Leaf</tissue>
    </source>
</reference>
<evidence type="ECO:0000313" key="1">
    <source>
        <dbReference type="EMBL" id="KAL1558400.1"/>
    </source>
</evidence>
<evidence type="ECO:0000313" key="2">
    <source>
        <dbReference type="Proteomes" id="UP001567538"/>
    </source>
</evidence>
<gene>
    <name evidence="1" type="ORF">AAHA92_08875</name>
</gene>